<dbReference type="InterPro" id="IPR036188">
    <property type="entry name" value="FAD/NAD-bd_sf"/>
</dbReference>
<evidence type="ECO:0000259" key="2">
    <source>
        <dbReference type="Pfam" id="PF01266"/>
    </source>
</evidence>
<proteinExistence type="predicted"/>
<protein>
    <submittedName>
        <fullName evidence="3">FAD-dependent oxidoreductase</fullName>
    </submittedName>
</protein>
<dbReference type="GO" id="GO:0005737">
    <property type="term" value="C:cytoplasm"/>
    <property type="evidence" value="ECO:0007669"/>
    <property type="project" value="TreeGrafter"/>
</dbReference>
<dbReference type="Proteomes" id="UP000077875">
    <property type="component" value="Chromosome"/>
</dbReference>
<evidence type="ECO:0000313" key="3">
    <source>
        <dbReference type="EMBL" id="ANF56307.1"/>
    </source>
</evidence>
<dbReference type="Gene3D" id="3.50.50.60">
    <property type="entry name" value="FAD/NAD(P)-binding domain"/>
    <property type="match status" value="1"/>
</dbReference>
<dbReference type="Pfam" id="PF01266">
    <property type="entry name" value="DAO"/>
    <property type="match status" value="1"/>
</dbReference>
<evidence type="ECO:0000256" key="1">
    <source>
        <dbReference type="ARBA" id="ARBA00023002"/>
    </source>
</evidence>
<feature type="domain" description="FAD dependent oxidoreductase" evidence="2">
    <location>
        <begin position="36"/>
        <end position="389"/>
    </location>
</feature>
<dbReference type="RefSeq" id="WP_064121293.1">
    <property type="nucleotide sequence ID" value="NZ_CP015243.1"/>
</dbReference>
<keyword evidence="1" id="KW-0560">Oxidoreductase</keyword>
<dbReference type="EMBL" id="CP015243">
    <property type="protein sequence ID" value="ANF56307.1"/>
    <property type="molecule type" value="Genomic_DNA"/>
</dbReference>
<dbReference type="Gene3D" id="3.30.9.10">
    <property type="entry name" value="D-Amino Acid Oxidase, subunit A, domain 2"/>
    <property type="match status" value="1"/>
</dbReference>
<dbReference type="AlphaFoldDB" id="A0A172YAQ6"/>
<dbReference type="PANTHER" id="PTHR13847">
    <property type="entry name" value="SARCOSINE DEHYDROGENASE-RELATED"/>
    <property type="match status" value="1"/>
</dbReference>
<reference evidence="3 4" key="1">
    <citation type="submission" date="2016-04" db="EMBL/GenBank/DDBJ databases">
        <title>Complete Genome Sequence of Halotalea alkalilenta IHB B 13600.</title>
        <authorList>
            <person name="Swarnkar M.K."/>
            <person name="Sharma A."/>
            <person name="Kaushal K."/>
            <person name="Soni R."/>
            <person name="Rana S."/>
            <person name="Singh A.K."/>
            <person name="Gulati A."/>
        </authorList>
    </citation>
    <scope>NUCLEOTIDE SEQUENCE [LARGE SCALE GENOMIC DNA]</scope>
    <source>
        <strain evidence="3 4">IHB B 13600</strain>
    </source>
</reference>
<sequence length="437" mass="48820">MVRDDAVFSDDFVKRPYWWDAAPPETCLDALPTEVDVAIVGSGYAGLNAAIELARHGRRVVVLDADELGSGASTRTGGMVSSGQKLVVGGAIKGIAPELFQRMIEDSIASFAFIQQLVEEQKLDADLEIKGRYFGAHAASHLPRLYQMGDILARVTGVKVHRFNRDDQHQVIGSDYYHGGILVDDYGGLHPAKYHRALRELARRHGAELRSHARVLEIKPASRGKVVLTQRGAIEAREVLVCTNGYTDATPTPSLARRVVPVRSYQIATEPLPPELIERLVPGGRMITDSRRDLIYSRPSPDGSRLLFGSRPGLYEIDERQAALKLRARMLEVWPELADYRLSHAWSGKVAMTVDKTAHVGAMDEAHYALGCNGNGVALMSWLGYRLAQKLLESAPRPLSFDREKFQRLPFYDGRPWFLPLASGWYRLRDGIERRWR</sequence>
<gene>
    <name evidence="3" type="ORF">A5892_01550</name>
</gene>
<dbReference type="PANTHER" id="PTHR13847:SF281">
    <property type="entry name" value="FAD DEPENDENT OXIDOREDUCTASE DOMAIN-CONTAINING PROTEIN"/>
    <property type="match status" value="1"/>
</dbReference>
<dbReference type="GO" id="GO:0016491">
    <property type="term" value="F:oxidoreductase activity"/>
    <property type="evidence" value="ECO:0007669"/>
    <property type="project" value="UniProtKB-KW"/>
</dbReference>
<keyword evidence="4" id="KW-1185">Reference proteome</keyword>
<evidence type="ECO:0000313" key="4">
    <source>
        <dbReference type="Proteomes" id="UP000077875"/>
    </source>
</evidence>
<accession>A0A172YAQ6</accession>
<dbReference type="KEGG" id="haa:A5892_01550"/>
<dbReference type="STRING" id="376489.A5892_01550"/>
<organism evidence="3 4">
    <name type="scientific">Halotalea alkalilenta</name>
    <dbReference type="NCBI Taxonomy" id="376489"/>
    <lineage>
        <taxon>Bacteria</taxon>
        <taxon>Pseudomonadati</taxon>
        <taxon>Pseudomonadota</taxon>
        <taxon>Gammaproteobacteria</taxon>
        <taxon>Oceanospirillales</taxon>
        <taxon>Halomonadaceae</taxon>
        <taxon>Halotalea</taxon>
    </lineage>
</organism>
<dbReference type="SUPFAM" id="SSF51905">
    <property type="entry name" value="FAD/NAD(P)-binding domain"/>
    <property type="match status" value="1"/>
</dbReference>
<name>A0A172YAQ6_9GAMM</name>
<dbReference type="InterPro" id="IPR006076">
    <property type="entry name" value="FAD-dep_OxRdtase"/>
</dbReference>